<sequence>MVTNTCCNCRKKNGVSRNNSSKVPKHLVSNDSFRSIYDNHPISENSDLPVPPIDYDLDRSYRRKPTVAARHRSESSSSNRLSAQSAASVRSDHLDTADTTPTSSQLPFVESATFRQQSSDSAVSAELDIAVLKLDLSEEEEEVIKPDLPPRNKITDSFFEAELEKTLDEPARSSRSASKSPDIETANSSSHMYVRSAGFRGRTLSPPGARNKTQTTDIQLSPTQTSEGLNSKPEIPKPSPRPSNIPLKSSANYGRPSADYGRASAGYERGDVEIPITHLPAGKVPRSNGSIPVPTRLNQSPVSPVNSSSGGTRSGSRKTPPSKSPRPFPVPRSNIPVMQSSSARSNTTPVSSGLHLVSPTKPAVSPQYIRPFAISPHYARPSLSSQPTSPQYGKQVFHTFGGRGRQNHRTPSPSVTSSATQGRRSVDNLASGADGIRSPPVSSLRSPRYISVTPRPQLPLSAGNRTFYVVADPSNSRQLPNKTPSRYDFNEDDKSTQKPVFL</sequence>
<name>A0A7J7KHQ4_BUGNE</name>
<feature type="compositionally biased region" description="Polar residues" evidence="1">
    <location>
        <begin position="409"/>
        <end position="423"/>
    </location>
</feature>
<dbReference type="EMBL" id="VXIV02000448">
    <property type="protein sequence ID" value="KAF6038202.1"/>
    <property type="molecule type" value="Genomic_DNA"/>
</dbReference>
<proteinExistence type="predicted"/>
<feature type="compositionally biased region" description="Polar residues" evidence="1">
    <location>
        <begin position="336"/>
        <end position="351"/>
    </location>
</feature>
<organism evidence="2 3">
    <name type="scientific">Bugula neritina</name>
    <name type="common">Brown bryozoan</name>
    <name type="synonym">Sertularia neritina</name>
    <dbReference type="NCBI Taxonomy" id="10212"/>
    <lineage>
        <taxon>Eukaryota</taxon>
        <taxon>Metazoa</taxon>
        <taxon>Spiralia</taxon>
        <taxon>Lophotrochozoa</taxon>
        <taxon>Bryozoa</taxon>
        <taxon>Gymnolaemata</taxon>
        <taxon>Cheilostomatida</taxon>
        <taxon>Flustrina</taxon>
        <taxon>Buguloidea</taxon>
        <taxon>Bugulidae</taxon>
        <taxon>Bugula</taxon>
    </lineage>
</organism>
<gene>
    <name evidence="2" type="ORF">EB796_003473</name>
</gene>
<feature type="region of interest" description="Disordered" evidence="1">
    <location>
        <begin position="164"/>
        <end position="362"/>
    </location>
</feature>
<feature type="compositionally biased region" description="Polar residues" evidence="1">
    <location>
        <begin position="211"/>
        <end position="229"/>
    </location>
</feature>
<evidence type="ECO:0000313" key="2">
    <source>
        <dbReference type="EMBL" id="KAF6038202.1"/>
    </source>
</evidence>
<evidence type="ECO:0000313" key="3">
    <source>
        <dbReference type="Proteomes" id="UP000593567"/>
    </source>
</evidence>
<dbReference type="Proteomes" id="UP000593567">
    <property type="component" value="Unassembled WGS sequence"/>
</dbReference>
<accession>A0A7J7KHQ4</accession>
<feature type="compositionally biased region" description="Polar residues" evidence="1">
    <location>
        <begin position="97"/>
        <end position="106"/>
    </location>
</feature>
<feature type="region of interest" description="Disordered" evidence="1">
    <location>
        <begin position="378"/>
        <end position="502"/>
    </location>
</feature>
<feature type="region of interest" description="Disordered" evidence="1">
    <location>
        <begin position="64"/>
        <end position="110"/>
    </location>
</feature>
<evidence type="ECO:0000256" key="1">
    <source>
        <dbReference type="SAM" id="MobiDB-lite"/>
    </source>
</evidence>
<comment type="caution">
    <text evidence="2">The sequence shown here is derived from an EMBL/GenBank/DDBJ whole genome shotgun (WGS) entry which is preliminary data.</text>
</comment>
<protein>
    <submittedName>
        <fullName evidence="2">Uncharacterized protein</fullName>
    </submittedName>
</protein>
<feature type="compositionally biased region" description="Low complexity" evidence="1">
    <location>
        <begin position="75"/>
        <end position="88"/>
    </location>
</feature>
<dbReference type="AlphaFoldDB" id="A0A7J7KHQ4"/>
<reference evidence="2" key="1">
    <citation type="submission" date="2020-06" db="EMBL/GenBank/DDBJ databases">
        <title>Draft genome of Bugula neritina, a colonial animal packing powerful symbionts and potential medicines.</title>
        <authorList>
            <person name="Rayko M."/>
        </authorList>
    </citation>
    <scope>NUCLEOTIDE SEQUENCE [LARGE SCALE GENOMIC DNA]</scope>
    <source>
        <strain evidence="2">Kwan_BN1</strain>
    </source>
</reference>
<feature type="compositionally biased region" description="Low complexity" evidence="1">
    <location>
        <begin position="437"/>
        <end position="448"/>
    </location>
</feature>
<feature type="compositionally biased region" description="Polar residues" evidence="1">
    <location>
        <begin position="382"/>
        <end position="392"/>
    </location>
</feature>
<feature type="compositionally biased region" description="Polar residues" evidence="1">
    <location>
        <begin position="473"/>
        <end position="484"/>
    </location>
</feature>
<keyword evidence="3" id="KW-1185">Reference proteome</keyword>
<feature type="compositionally biased region" description="Low complexity" evidence="1">
    <location>
        <begin position="298"/>
        <end position="311"/>
    </location>
</feature>